<feature type="compositionally biased region" description="Polar residues" evidence="1">
    <location>
        <begin position="212"/>
        <end position="221"/>
    </location>
</feature>
<protein>
    <submittedName>
        <fullName evidence="2">Uncharacterized protein</fullName>
    </submittedName>
</protein>
<feature type="compositionally biased region" description="Polar residues" evidence="1">
    <location>
        <begin position="146"/>
        <end position="162"/>
    </location>
</feature>
<gene>
    <name evidence="2" type="ORF">QBC37DRAFT_404791</name>
</gene>
<evidence type="ECO:0000256" key="1">
    <source>
        <dbReference type="SAM" id="MobiDB-lite"/>
    </source>
</evidence>
<reference evidence="2" key="2">
    <citation type="submission" date="2023-05" db="EMBL/GenBank/DDBJ databases">
        <authorList>
            <consortium name="Lawrence Berkeley National Laboratory"/>
            <person name="Steindorff A."/>
            <person name="Hensen N."/>
            <person name="Bonometti L."/>
            <person name="Westerberg I."/>
            <person name="Brannstrom I.O."/>
            <person name="Guillou S."/>
            <person name="Cros-Aarteil S."/>
            <person name="Calhoun S."/>
            <person name="Haridas S."/>
            <person name="Kuo A."/>
            <person name="Mondo S."/>
            <person name="Pangilinan J."/>
            <person name="Riley R."/>
            <person name="Labutti K."/>
            <person name="Andreopoulos B."/>
            <person name="Lipzen A."/>
            <person name="Chen C."/>
            <person name="Yanf M."/>
            <person name="Daum C."/>
            <person name="Ng V."/>
            <person name="Clum A."/>
            <person name="Ohm R."/>
            <person name="Martin F."/>
            <person name="Silar P."/>
            <person name="Natvig D."/>
            <person name="Lalanne C."/>
            <person name="Gautier V."/>
            <person name="Ament-Velasquez S.L."/>
            <person name="Kruys A."/>
            <person name="Hutchinson M.I."/>
            <person name="Powell A.J."/>
            <person name="Barry K."/>
            <person name="Miller A.N."/>
            <person name="Grigoriev I.V."/>
            <person name="Debuchy R."/>
            <person name="Gladieux P."/>
            <person name="Thoren M.H."/>
            <person name="Johannesson H."/>
        </authorList>
    </citation>
    <scope>NUCLEOTIDE SEQUENCE</scope>
    <source>
        <strain evidence="2">PSN293</strain>
    </source>
</reference>
<proteinExistence type="predicted"/>
<feature type="region of interest" description="Disordered" evidence="1">
    <location>
        <begin position="146"/>
        <end position="288"/>
    </location>
</feature>
<dbReference type="EMBL" id="MU858221">
    <property type="protein sequence ID" value="KAK4208974.1"/>
    <property type="molecule type" value="Genomic_DNA"/>
</dbReference>
<reference evidence="2" key="1">
    <citation type="journal article" date="2023" name="Mol. Phylogenet. Evol.">
        <title>Genome-scale phylogeny and comparative genomics of the fungal order Sordariales.</title>
        <authorList>
            <person name="Hensen N."/>
            <person name="Bonometti L."/>
            <person name="Westerberg I."/>
            <person name="Brannstrom I.O."/>
            <person name="Guillou S."/>
            <person name="Cros-Aarteil S."/>
            <person name="Calhoun S."/>
            <person name="Haridas S."/>
            <person name="Kuo A."/>
            <person name="Mondo S."/>
            <person name="Pangilinan J."/>
            <person name="Riley R."/>
            <person name="LaButti K."/>
            <person name="Andreopoulos B."/>
            <person name="Lipzen A."/>
            <person name="Chen C."/>
            <person name="Yan M."/>
            <person name="Daum C."/>
            <person name="Ng V."/>
            <person name="Clum A."/>
            <person name="Steindorff A."/>
            <person name="Ohm R.A."/>
            <person name="Martin F."/>
            <person name="Silar P."/>
            <person name="Natvig D.O."/>
            <person name="Lalanne C."/>
            <person name="Gautier V."/>
            <person name="Ament-Velasquez S.L."/>
            <person name="Kruys A."/>
            <person name="Hutchinson M.I."/>
            <person name="Powell A.J."/>
            <person name="Barry K."/>
            <person name="Miller A.N."/>
            <person name="Grigoriev I.V."/>
            <person name="Debuchy R."/>
            <person name="Gladieux P."/>
            <person name="Hiltunen Thoren M."/>
            <person name="Johannesson H."/>
        </authorList>
    </citation>
    <scope>NUCLEOTIDE SEQUENCE</scope>
    <source>
        <strain evidence="2">PSN293</strain>
    </source>
</reference>
<evidence type="ECO:0000313" key="2">
    <source>
        <dbReference type="EMBL" id="KAK4208974.1"/>
    </source>
</evidence>
<dbReference type="AlphaFoldDB" id="A0AAN7B3J4"/>
<name>A0AAN7B3J4_9PEZI</name>
<feature type="compositionally biased region" description="Low complexity" evidence="1">
    <location>
        <begin position="232"/>
        <end position="243"/>
    </location>
</feature>
<feature type="region of interest" description="Disordered" evidence="1">
    <location>
        <begin position="1"/>
        <end position="25"/>
    </location>
</feature>
<evidence type="ECO:0000313" key="3">
    <source>
        <dbReference type="Proteomes" id="UP001301769"/>
    </source>
</evidence>
<comment type="caution">
    <text evidence="2">The sequence shown here is derived from an EMBL/GenBank/DDBJ whole genome shotgun (WGS) entry which is preliminary data.</text>
</comment>
<accession>A0AAN7B3J4</accession>
<organism evidence="2 3">
    <name type="scientific">Rhypophila decipiens</name>
    <dbReference type="NCBI Taxonomy" id="261697"/>
    <lineage>
        <taxon>Eukaryota</taxon>
        <taxon>Fungi</taxon>
        <taxon>Dikarya</taxon>
        <taxon>Ascomycota</taxon>
        <taxon>Pezizomycotina</taxon>
        <taxon>Sordariomycetes</taxon>
        <taxon>Sordariomycetidae</taxon>
        <taxon>Sordariales</taxon>
        <taxon>Naviculisporaceae</taxon>
        <taxon>Rhypophila</taxon>
    </lineage>
</organism>
<dbReference type="Proteomes" id="UP001301769">
    <property type="component" value="Unassembled WGS sequence"/>
</dbReference>
<feature type="compositionally biased region" description="Basic and acidic residues" evidence="1">
    <location>
        <begin position="178"/>
        <end position="204"/>
    </location>
</feature>
<sequence length="288" mass="31181">MSTSNDPVHVSSRKVSPEDDDSETVPCYDAFVCLESNGYPNNRRPNPTDEDANRRHVWTEMAAIHNASPTGFPLPENGGDGKTLVTRTILHLPVSINPSHQPNDAPKPSHQKLPIMTPQTPAPTIGAAVSRPRKIKIILGRLSASGMENTSQSETGSGTFPNVSRRIKLIPRKSTLIDQKKATGKEAESNTSKDKAIKNSTQDDHDLDSDGPVNTTMNAPVTTSDKAKATEEATATDFASAAAGNKRKREESEESEGGSSRQAKLPRGEHQTLFLNNTGEKAIRRRSI</sequence>
<keyword evidence="3" id="KW-1185">Reference proteome</keyword>